<evidence type="ECO:0000313" key="6">
    <source>
        <dbReference type="EMBL" id="KAF8476458.1"/>
    </source>
</evidence>
<organism evidence="6 7">
    <name type="scientific">Russula ochroleuca</name>
    <dbReference type="NCBI Taxonomy" id="152965"/>
    <lineage>
        <taxon>Eukaryota</taxon>
        <taxon>Fungi</taxon>
        <taxon>Dikarya</taxon>
        <taxon>Basidiomycota</taxon>
        <taxon>Agaricomycotina</taxon>
        <taxon>Agaricomycetes</taxon>
        <taxon>Russulales</taxon>
        <taxon>Russulaceae</taxon>
        <taxon>Russula</taxon>
    </lineage>
</organism>
<feature type="repeat" description="ANK" evidence="2">
    <location>
        <begin position="922"/>
        <end position="957"/>
    </location>
</feature>
<dbReference type="PROSITE" id="PS50088">
    <property type="entry name" value="ANK_REPEAT"/>
    <property type="match status" value="3"/>
</dbReference>
<dbReference type="OrthoDB" id="7464126at2759"/>
<keyword evidence="7" id="KW-1185">Reference proteome</keyword>
<evidence type="ECO:0008006" key="8">
    <source>
        <dbReference type="Google" id="ProtNLM"/>
    </source>
</evidence>
<comment type="caution">
    <text evidence="6">The sequence shown here is derived from an EMBL/GenBank/DDBJ whole genome shotgun (WGS) entry which is preliminary data.</text>
</comment>
<evidence type="ECO:0000259" key="5">
    <source>
        <dbReference type="Pfam" id="PF24883"/>
    </source>
</evidence>
<evidence type="ECO:0000256" key="1">
    <source>
        <dbReference type="ARBA" id="ARBA00022737"/>
    </source>
</evidence>
<dbReference type="Pfam" id="PF24883">
    <property type="entry name" value="NPHP3_N"/>
    <property type="match status" value="1"/>
</dbReference>
<dbReference type="PROSITE" id="PS50297">
    <property type="entry name" value="ANK_REP_REGION"/>
    <property type="match status" value="2"/>
</dbReference>
<keyword evidence="1" id="KW-0677">Repeat</keyword>
<dbReference type="Gene3D" id="1.25.40.20">
    <property type="entry name" value="Ankyrin repeat-containing domain"/>
    <property type="match status" value="1"/>
</dbReference>
<name>A0A9P5MS36_9AGAM</name>
<dbReference type="PANTHER" id="PTHR10039">
    <property type="entry name" value="AMELOGENIN"/>
    <property type="match status" value="1"/>
</dbReference>
<dbReference type="InterPro" id="IPR056884">
    <property type="entry name" value="NPHP3-like_N"/>
</dbReference>
<proteinExistence type="predicted"/>
<feature type="repeat" description="ANK" evidence="2">
    <location>
        <begin position="889"/>
        <end position="921"/>
    </location>
</feature>
<reference evidence="6" key="1">
    <citation type="submission" date="2019-10" db="EMBL/GenBank/DDBJ databases">
        <authorList>
            <consortium name="DOE Joint Genome Institute"/>
            <person name="Kuo A."/>
            <person name="Miyauchi S."/>
            <person name="Kiss E."/>
            <person name="Drula E."/>
            <person name="Kohler A."/>
            <person name="Sanchez-Garcia M."/>
            <person name="Andreopoulos B."/>
            <person name="Barry K.W."/>
            <person name="Bonito G."/>
            <person name="Buee M."/>
            <person name="Carver A."/>
            <person name="Chen C."/>
            <person name="Cichocki N."/>
            <person name="Clum A."/>
            <person name="Culley D."/>
            <person name="Crous P.W."/>
            <person name="Fauchery L."/>
            <person name="Girlanda M."/>
            <person name="Hayes R."/>
            <person name="Keri Z."/>
            <person name="LaButti K."/>
            <person name="Lipzen A."/>
            <person name="Lombard V."/>
            <person name="Magnuson J."/>
            <person name="Maillard F."/>
            <person name="Morin E."/>
            <person name="Murat C."/>
            <person name="Nolan M."/>
            <person name="Ohm R."/>
            <person name="Pangilinan J."/>
            <person name="Pereira M."/>
            <person name="Perotto S."/>
            <person name="Peter M."/>
            <person name="Riley R."/>
            <person name="Sitrit Y."/>
            <person name="Stielow B."/>
            <person name="Szollosi G."/>
            <person name="Zifcakova L."/>
            <person name="Stursova M."/>
            <person name="Spatafora J.W."/>
            <person name="Tedersoo L."/>
            <person name="Vaario L.-M."/>
            <person name="Yamada A."/>
            <person name="Yan M."/>
            <person name="Wang P."/>
            <person name="Xu J."/>
            <person name="Bruns T."/>
            <person name="Baldrian P."/>
            <person name="Vilgalys R."/>
            <person name="Henrissat B."/>
            <person name="Grigoriev I.V."/>
            <person name="Hibbett D."/>
            <person name="Nagy L.G."/>
            <person name="Martin F.M."/>
        </authorList>
    </citation>
    <scope>NUCLEOTIDE SEQUENCE</scope>
    <source>
        <strain evidence="6">Prilba</strain>
    </source>
</reference>
<evidence type="ECO:0000259" key="4">
    <source>
        <dbReference type="Pfam" id="PF22939"/>
    </source>
</evidence>
<evidence type="ECO:0000256" key="2">
    <source>
        <dbReference type="PROSITE-ProRule" id="PRU00023"/>
    </source>
</evidence>
<dbReference type="InterPro" id="IPR036770">
    <property type="entry name" value="Ankyrin_rpt-contain_sf"/>
</dbReference>
<keyword evidence="2" id="KW-0040">ANK repeat</keyword>
<feature type="domain" description="Nephrocystin 3-like N-terminal" evidence="5">
    <location>
        <begin position="340"/>
        <end position="512"/>
    </location>
</feature>
<dbReference type="PRINTS" id="PR01415">
    <property type="entry name" value="ANKYRIN"/>
</dbReference>
<gene>
    <name evidence="6" type="ORF">DFH94DRAFT_855338</name>
</gene>
<feature type="domain" description="GPI inositol-deacylase winged helix" evidence="4">
    <location>
        <begin position="625"/>
        <end position="713"/>
    </location>
</feature>
<dbReference type="EMBL" id="WHVB01000015">
    <property type="protein sequence ID" value="KAF8476458.1"/>
    <property type="molecule type" value="Genomic_DNA"/>
</dbReference>
<sequence>MSYTHPTATSSSNFQQIFDNALKEYQRRTKKDLLTHPLATQLQACDSPSSILVLLQQQVQGLDRSQSSNERLTKWLDPTVNVLHALSDTLGEGVGLVFSPAKAIFTGVGVLLLAAKDVRAGQEALVDILERIETFLRRLEIYTSVPPNEEMAGTITTIMVEVLSILAIATKEIGQGRTKKYLKKLVGKTEIEDALKRLDKLTQEEGRMATAQVLKVTHSVDDRVRGVADRVLGVDNRVAGVDNRVAIVDDRVASVDDRVKSVDDKVAEVIDGAQYIFNQSLKKFNITRLDGRQARVVFQQTATDVDQVKRNQLRQDLRRWLSPPDPSTNHNIACDIHHKGTATWFFQGSIYNEWKSTPSLLWIHGKPGARARAFYGFSTIIEDIQVMCDAGQASMGYFYFDFRDISKQHWRDLIPSLLTQLSARSAPRCDILSRFYSDHDDGARQPSDETLTRCLKEMLTLPDQHPVYLIIDALDECSNTSGIPSPRDKVLRLVKELVDLHVPNLHICVTSRPEVDIRDVFERLTLRQVSLHDQSGQREDIEAYVRSVVYSDLEPIMRRWRKEEKELVIETLSDRADGMFRWIFCQLEALRHCLPPSVRRTLRELPETLDETYERILKEIKKPNRGHARRVLQCLVVAIRPLRVAELAEVLAVDFDDDKGVAKLKPDWRWEDQEQALLIACSSLISIVEAGNSRVVQFSHFSVKEYLTSSRLTAASGEASNYYIDLKPAHTTLAQACLGVLLQTHDDVDGHTPSDHPLAQYAARHWTTHTQFEDVSSRLQKGMEYLFDPDKPHFEAWRTLYDIDTKPYSGNSFSLFAPFDKSPAAPLYYAALCGFYDLVGHLIIKSPQDVNANGGFNIRPLVAALAGKHFQTAELLCHNGADPHIRGRHLATLLHCASRFSNLKVVQKLIEYDADIGAEDDRGYTPLHYASFNVAPEDCTVLRLLLENGADVNARTKTRDTPLHFASSQGCLEVVRLLLEYGADIKAEDNRSRTVLRVAEDRPSRTGREEIIEFLREYKAK</sequence>
<dbReference type="Pfam" id="PF22939">
    <property type="entry name" value="WHD_GPIID"/>
    <property type="match status" value="1"/>
</dbReference>
<dbReference type="Pfam" id="PF00023">
    <property type="entry name" value="Ank"/>
    <property type="match status" value="1"/>
</dbReference>
<dbReference type="InterPro" id="IPR054471">
    <property type="entry name" value="GPIID_WHD"/>
</dbReference>
<dbReference type="PANTHER" id="PTHR10039:SF16">
    <property type="entry name" value="GPI INOSITOL-DEACYLASE"/>
    <property type="match status" value="1"/>
</dbReference>
<dbReference type="InterPro" id="IPR002110">
    <property type="entry name" value="Ankyrin_rpt"/>
</dbReference>
<dbReference type="InterPro" id="IPR031350">
    <property type="entry name" value="Goodbye_dom"/>
</dbReference>
<dbReference type="Gene3D" id="1.20.5.2280">
    <property type="match status" value="1"/>
</dbReference>
<accession>A0A9P5MS36</accession>
<dbReference type="AlphaFoldDB" id="A0A9P5MS36"/>
<evidence type="ECO:0000313" key="7">
    <source>
        <dbReference type="Proteomes" id="UP000759537"/>
    </source>
</evidence>
<dbReference type="Pfam" id="PF17109">
    <property type="entry name" value="Goodbye"/>
    <property type="match status" value="1"/>
</dbReference>
<protein>
    <recommendedName>
        <fullName evidence="8">NACHT domain-containing protein</fullName>
    </recommendedName>
</protein>
<reference evidence="6" key="2">
    <citation type="journal article" date="2020" name="Nat. Commun.">
        <title>Large-scale genome sequencing of mycorrhizal fungi provides insights into the early evolution of symbiotic traits.</title>
        <authorList>
            <person name="Miyauchi S."/>
            <person name="Kiss E."/>
            <person name="Kuo A."/>
            <person name="Drula E."/>
            <person name="Kohler A."/>
            <person name="Sanchez-Garcia M."/>
            <person name="Morin E."/>
            <person name="Andreopoulos B."/>
            <person name="Barry K.W."/>
            <person name="Bonito G."/>
            <person name="Buee M."/>
            <person name="Carver A."/>
            <person name="Chen C."/>
            <person name="Cichocki N."/>
            <person name="Clum A."/>
            <person name="Culley D."/>
            <person name="Crous P.W."/>
            <person name="Fauchery L."/>
            <person name="Girlanda M."/>
            <person name="Hayes R.D."/>
            <person name="Keri Z."/>
            <person name="LaButti K."/>
            <person name="Lipzen A."/>
            <person name="Lombard V."/>
            <person name="Magnuson J."/>
            <person name="Maillard F."/>
            <person name="Murat C."/>
            <person name="Nolan M."/>
            <person name="Ohm R.A."/>
            <person name="Pangilinan J."/>
            <person name="Pereira M.F."/>
            <person name="Perotto S."/>
            <person name="Peter M."/>
            <person name="Pfister S."/>
            <person name="Riley R."/>
            <person name="Sitrit Y."/>
            <person name="Stielow J.B."/>
            <person name="Szollosi G."/>
            <person name="Zifcakova L."/>
            <person name="Stursova M."/>
            <person name="Spatafora J.W."/>
            <person name="Tedersoo L."/>
            <person name="Vaario L.M."/>
            <person name="Yamada A."/>
            <person name="Yan M."/>
            <person name="Wang P."/>
            <person name="Xu J."/>
            <person name="Bruns T."/>
            <person name="Baldrian P."/>
            <person name="Vilgalys R."/>
            <person name="Dunand C."/>
            <person name="Henrissat B."/>
            <person name="Grigoriev I.V."/>
            <person name="Hibbett D."/>
            <person name="Nagy L.G."/>
            <person name="Martin F.M."/>
        </authorList>
    </citation>
    <scope>NUCLEOTIDE SEQUENCE</scope>
    <source>
        <strain evidence="6">Prilba</strain>
    </source>
</reference>
<feature type="repeat" description="ANK" evidence="2">
    <location>
        <begin position="958"/>
        <end position="990"/>
    </location>
</feature>
<dbReference type="SUPFAM" id="SSF48403">
    <property type="entry name" value="Ankyrin repeat"/>
    <property type="match status" value="1"/>
</dbReference>
<dbReference type="Pfam" id="PF12796">
    <property type="entry name" value="Ank_2"/>
    <property type="match status" value="1"/>
</dbReference>
<dbReference type="SMART" id="SM00248">
    <property type="entry name" value="ANK"/>
    <property type="match status" value="5"/>
</dbReference>
<evidence type="ECO:0000259" key="3">
    <source>
        <dbReference type="Pfam" id="PF17109"/>
    </source>
</evidence>
<feature type="domain" description="Fungal STAND N-terminal Goodbye" evidence="3">
    <location>
        <begin position="18"/>
        <end position="142"/>
    </location>
</feature>
<dbReference type="Proteomes" id="UP000759537">
    <property type="component" value="Unassembled WGS sequence"/>
</dbReference>